<dbReference type="Pfam" id="PF05826">
    <property type="entry name" value="Phospholip_A2_2"/>
    <property type="match status" value="1"/>
</dbReference>
<evidence type="ECO:0000256" key="3">
    <source>
        <dbReference type="ARBA" id="ARBA00022963"/>
    </source>
</evidence>
<feature type="signal peptide" evidence="7">
    <location>
        <begin position="1"/>
        <end position="26"/>
    </location>
</feature>
<dbReference type="EC" id="3.1.1.4" evidence="2"/>
<feature type="domain" description="Phospholipase A2-like central" evidence="8">
    <location>
        <begin position="50"/>
        <end position="143"/>
    </location>
</feature>
<evidence type="ECO:0000259" key="8">
    <source>
        <dbReference type="Pfam" id="PF05826"/>
    </source>
</evidence>
<evidence type="ECO:0000256" key="4">
    <source>
        <dbReference type="ARBA" id="ARBA00023098"/>
    </source>
</evidence>
<evidence type="ECO:0000256" key="5">
    <source>
        <dbReference type="ARBA" id="ARBA00023157"/>
    </source>
</evidence>
<dbReference type="InterPro" id="IPR036444">
    <property type="entry name" value="PLipase_A2_dom_sf"/>
</dbReference>
<comment type="cofactor">
    <cofactor evidence="1">
        <name>Ca(2+)</name>
        <dbReference type="ChEBI" id="CHEBI:29108"/>
    </cofactor>
</comment>
<reference evidence="9" key="1">
    <citation type="submission" date="2017-02" db="EMBL/GenBank/DDBJ databases">
        <title>Parasitoid Jewel Wasp Mounts Multi-Pronged Neurochemical Attack to Hijack a Host Brain.</title>
        <authorList>
            <person name="Arvidson R.S."/>
            <person name="Kaiser M."/>
            <person name="Libersat F."/>
            <person name="Adams M.E."/>
        </authorList>
    </citation>
    <scope>NUCLEOTIDE SEQUENCE</scope>
    <source>
        <strain evidence="9">104</strain>
    </source>
</reference>
<evidence type="ECO:0000256" key="6">
    <source>
        <dbReference type="ARBA" id="ARBA00029903"/>
    </source>
</evidence>
<protein>
    <recommendedName>
        <fullName evidence="2">phospholipase A2</fullName>
        <ecNumber evidence="2">3.1.1.4</ecNumber>
    </recommendedName>
    <alternativeName>
        <fullName evidence="6">Phosphatidylcholine 2-acylhydrolase</fullName>
    </alternativeName>
</protein>
<accession>A0A1W6EVY1</accession>
<sequence>MARQISYFGILTAFYVASSCFYDCEAQIWNRTRGLRNDEVEYAINSLQLTTKWCDSEHVPDDYHDLGVAQELDKCCRELYTCPDFIAPRSWQYGVYNRGKYRRFDCNCEDQFYTCLKGLSGADSIPGRIVGIVYFVFMSSWCFLKLKDGNCSGRWYYDQDGLAHITNVDGEDGLGYNSNEKGKYFCPMFFRNTPWATVP</sequence>
<keyword evidence="4" id="KW-0443">Lipid metabolism</keyword>
<evidence type="ECO:0000256" key="1">
    <source>
        <dbReference type="ARBA" id="ARBA00001913"/>
    </source>
</evidence>
<dbReference type="GO" id="GO:0050482">
    <property type="term" value="P:arachidonate secretion"/>
    <property type="evidence" value="ECO:0007669"/>
    <property type="project" value="InterPro"/>
</dbReference>
<dbReference type="PROSITE" id="PS51257">
    <property type="entry name" value="PROKAR_LIPOPROTEIN"/>
    <property type="match status" value="1"/>
</dbReference>
<dbReference type="PANTHER" id="PTHR12253">
    <property type="entry name" value="RH14732P"/>
    <property type="match status" value="1"/>
</dbReference>
<evidence type="ECO:0000256" key="2">
    <source>
        <dbReference type="ARBA" id="ARBA00013278"/>
    </source>
</evidence>
<dbReference type="SUPFAM" id="SSF48619">
    <property type="entry name" value="Phospholipase A2, PLA2"/>
    <property type="match status" value="1"/>
</dbReference>
<keyword evidence="3" id="KW-0442">Lipid degradation</keyword>
<dbReference type="GO" id="GO:0016042">
    <property type="term" value="P:lipid catabolic process"/>
    <property type="evidence" value="ECO:0007669"/>
    <property type="project" value="UniProtKB-KW"/>
</dbReference>
<organism evidence="9">
    <name type="scientific">Ampulex compressa</name>
    <name type="common">Emerald cockroach wasp</name>
    <dbReference type="NCBI Taxonomy" id="860918"/>
    <lineage>
        <taxon>Eukaryota</taxon>
        <taxon>Metazoa</taxon>
        <taxon>Ecdysozoa</taxon>
        <taxon>Arthropoda</taxon>
        <taxon>Hexapoda</taxon>
        <taxon>Insecta</taxon>
        <taxon>Pterygota</taxon>
        <taxon>Neoptera</taxon>
        <taxon>Endopterygota</taxon>
        <taxon>Hymenoptera</taxon>
        <taxon>Apocrita</taxon>
        <taxon>Aculeata</taxon>
        <taxon>Apoidea</taxon>
        <taxon>Ampulicidae</taxon>
        <taxon>Ampulicini</taxon>
        <taxon>Ampulex</taxon>
    </lineage>
</organism>
<dbReference type="EMBL" id="KY563477">
    <property type="protein sequence ID" value="ARK19886.1"/>
    <property type="molecule type" value="mRNA"/>
</dbReference>
<feature type="chain" id="PRO_5011986564" description="phospholipase A2" evidence="7">
    <location>
        <begin position="27"/>
        <end position="199"/>
    </location>
</feature>
<keyword evidence="7" id="KW-0732">Signal</keyword>
<proteinExistence type="evidence at transcript level"/>
<dbReference type="AlphaFoldDB" id="A0A1W6EVY1"/>
<dbReference type="GO" id="GO:0006644">
    <property type="term" value="P:phospholipid metabolic process"/>
    <property type="evidence" value="ECO:0007669"/>
    <property type="project" value="InterPro"/>
</dbReference>
<dbReference type="GO" id="GO:0004623">
    <property type="term" value="F:phospholipase A2 activity"/>
    <property type="evidence" value="ECO:0007669"/>
    <property type="project" value="UniProtKB-EC"/>
</dbReference>
<name>A0A1W6EVY1_AMPCP</name>
<evidence type="ECO:0000313" key="9">
    <source>
        <dbReference type="EMBL" id="ARK19886.1"/>
    </source>
</evidence>
<evidence type="ECO:0000256" key="7">
    <source>
        <dbReference type="SAM" id="SignalP"/>
    </source>
</evidence>
<dbReference type="Gene3D" id="1.20.90.10">
    <property type="entry name" value="Phospholipase A2 domain"/>
    <property type="match status" value="1"/>
</dbReference>
<dbReference type="InterPro" id="IPR016090">
    <property type="entry name" value="PLA2-like_dom"/>
</dbReference>
<keyword evidence="5" id="KW-1015">Disulfide bond</keyword>